<organism evidence="1 2">
    <name type="scientific">Mesomycoplasma hyorhinis SK76</name>
    <dbReference type="NCBI Taxonomy" id="1118964"/>
    <lineage>
        <taxon>Bacteria</taxon>
        <taxon>Bacillati</taxon>
        <taxon>Mycoplasmatota</taxon>
        <taxon>Mycoplasmoidales</taxon>
        <taxon>Metamycoplasmataceae</taxon>
        <taxon>Mesomycoplasma</taxon>
    </lineage>
</organism>
<sequence>MFWKFTKFFGLKSYIFQSLNLLLYKNPEKVNFVQKLEKIKQKCYKKEAFLMFSENYIINKVQNILAKNPKIKFKFESWKHKLIFSVINDLEFENTENKKVHYKNIYKLKISSLIFYCFYLLNDFNKNKNSQNKKMLKEW</sequence>
<accession>A0AAI8AMY7</accession>
<dbReference type="AlphaFoldDB" id="A0AAI8AMY7"/>
<name>A0AAI8AMY7_MESHY</name>
<protein>
    <submittedName>
        <fullName evidence="1">Uncharacterized protein</fullName>
    </submittedName>
</protein>
<dbReference type="RefSeq" id="WP_015084160.1">
    <property type="nucleotide sequence ID" value="NC_019552.1"/>
</dbReference>
<gene>
    <name evidence="1" type="ORF">MOS_406</name>
</gene>
<dbReference type="EMBL" id="CP003914">
    <property type="protein sequence ID" value="AFX74330.1"/>
    <property type="molecule type" value="Genomic_DNA"/>
</dbReference>
<dbReference type="KEGG" id="mhs:MOS_406"/>
<evidence type="ECO:0000313" key="1">
    <source>
        <dbReference type="EMBL" id="AFX74330.1"/>
    </source>
</evidence>
<dbReference type="Proteomes" id="UP000009399">
    <property type="component" value="Chromosome"/>
</dbReference>
<evidence type="ECO:0000313" key="2">
    <source>
        <dbReference type="Proteomes" id="UP000009399"/>
    </source>
</evidence>
<proteinExistence type="predicted"/>
<reference evidence="1 2" key="1">
    <citation type="journal article" date="2013" name="Genome Announc.">
        <title>Complete Genome Sequence of Mycoplasma hyorhinis Strain SK76.</title>
        <authorList>
            <person name="Goodison S."/>
            <person name="Urquidi V."/>
            <person name="Kumar D."/>
            <person name="Reyes L."/>
            <person name="Rosser C.J."/>
        </authorList>
    </citation>
    <scope>NUCLEOTIDE SEQUENCE [LARGE SCALE GENOMIC DNA]</scope>
    <source>
        <strain evidence="1 2">SK76</strain>
    </source>
</reference>